<organism evidence="1 2">
    <name type="scientific">Clonostachys chloroleuca</name>
    <dbReference type="NCBI Taxonomy" id="1926264"/>
    <lineage>
        <taxon>Eukaryota</taxon>
        <taxon>Fungi</taxon>
        <taxon>Dikarya</taxon>
        <taxon>Ascomycota</taxon>
        <taxon>Pezizomycotina</taxon>
        <taxon>Sordariomycetes</taxon>
        <taxon>Hypocreomycetidae</taxon>
        <taxon>Hypocreales</taxon>
        <taxon>Bionectriaceae</taxon>
        <taxon>Clonostachys</taxon>
    </lineage>
</organism>
<dbReference type="Proteomes" id="UP001160390">
    <property type="component" value="Unassembled WGS sequence"/>
</dbReference>
<keyword evidence="2" id="KW-1185">Reference proteome</keyword>
<reference evidence="1" key="1">
    <citation type="submission" date="2023-01" db="EMBL/GenBank/DDBJ databases">
        <authorList>
            <person name="Piombo E."/>
        </authorList>
    </citation>
    <scope>NUCLEOTIDE SEQUENCE</scope>
</reference>
<comment type="caution">
    <text evidence="1">The sequence shown here is derived from an EMBL/GenBank/DDBJ whole genome shotgun (WGS) entry which is preliminary data.</text>
</comment>
<proteinExistence type="predicted"/>
<evidence type="ECO:0000313" key="1">
    <source>
        <dbReference type="EMBL" id="CAI6092113.1"/>
    </source>
</evidence>
<dbReference type="AlphaFoldDB" id="A0AA35M7Z7"/>
<gene>
    <name evidence="1" type="ORF">CCHLO57077_00018556</name>
</gene>
<evidence type="ECO:0000313" key="2">
    <source>
        <dbReference type="Proteomes" id="UP001160390"/>
    </source>
</evidence>
<accession>A0AA35M7Z7</accession>
<name>A0AA35M7Z7_9HYPO</name>
<sequence length="163" mass="18128">MVSDIANNAAAIPGSGDVPAVFTHTSDVARFVAASLDLDHWDSVHYGHRRQSHMERVPAPRRRGKRVAYDPIEKLQSGRVTELPGHIAVYPHFLKEMLQKFAATFALWWATGAFDFKPKSTLNDRLPSLSTLKVRELIELGSRQAGWNDSHISATTRGIAELV</sequence>
<protein>
    <submittedName>
        <fullName evidence="1">Uncharacterized protein</fullName>
    </submittedName>
</protein>
<dbReference type="EMBL" id="CABFNP030001197">
    <property type="protein sequence ID" value="CAI6092113.1"/>
    <property type="molecule type" value="Genomic_DNA"/>
</dbReference>